<evidence type="ECO:0000256" key="1">
    <source>
        <dbReference type="SAM" id="MobiDB-lite"/>
    </source>
</evidence>
<organism evidence="2 3">
    <name type="scientific">Pseudonocardia cypriaca</name>
    <dbReference type="NCBI Taxonomy" id="882449"/>
    <lineage>
        <taxon>Bacteria</taxon>
        <taxon>Bacillati</taxon>
        <taxon>Actinomycetota</taxon>
        <taxon>Actinomycetes</taxon>
        <taxon>Pseudonocardiales</taxon>
        <taxon>Pseudonocardiaceae</taxon>
        <taxon>Pseudonocardia</taxon>
    </lineage>
</organism>
<dbReference type="AlphaFoldDB" id="A0A543GDE2"/>
<proteinExistence type="predicted"/>
<comment type="caution">
    <text evidence="2">The sequence shown here is derived from an EMBL/GenBank/DDBJ whole genome shotgun (WGS) entry which is preliminary data.</text>
</comment>
<reference evidence="2 3" key="1">
    <citation type="submission" date="2019-06" db="EMBL/GenBank/DDBJ databases">
        <title>Sequencing the genomes of 1000 actinobacteria strains.</title>
        <authorList>
            <person name="Klenk H.-P."/>
        </authorList>
    </citation>
    <scope>NUCLEOTIDE SEQUENCE [LARGE SCALE GENOMIC DNA]</scope>
    <source>
        <strain evidence="2 3">DSM 45511</strain>
    </source>
</reference>
<name>A0A543GDE2_9PSEU</name>
<protein>
    <submittedName>
        <fullName evidence="2">DoxX-like protein</fullName>
    </submittedName>
</protein>
<dbReference type="EMBL" id="VFPH01000001">
    <property type="protein sequence ID" value="TQM44100.1"/>
    <property type="molecule type" value="Genomic_DNA"/>
</dbReference>
<gene>
    <name evidence="2" type="ORF">FB388_1461</name>
</gene>
<accession>A0A543GDE2</accession>
<sequence>MLLRRVARPMLAALFIQGGISALRAPEAHAQAAKPVLDAMAPAVDKAVEVAPVEQRPDDVLLIKIDAGVKIAAGTLLAFGKFPRLASTALAATLIPTTLAGHRFWEETDPQRKQEQQIHFLKNVSMLGGLLIAAADTEGKPSIGWRGRRAARLAAAQAGVVTGAAADVTGRVTGAVHDAGGKLSGSATQASGTVAGLAAGLAGLAPAAGRAVSSRVSSSDLSSRAAELSRRAAKTRRRAEKRGAKLQKVAGKRAAQLQKAAEKRSTQLQKRASKRNAELQKRFDKAGPTLAAQAGKLGHDVAARASAVGTEVVHQAGGLAKDARKRATALTHH</sequence>
<evidence type="ECO:0000313" key="2">
    <source>
        <dbReference type="EMBL" id="TQM44100.1"/>
    </source>
</evidence>
<evidence type="ECO:0000313" key="3">
    <source>
        <dbReference type="Proteomes" id="UP000319818"/>
    </source>
</evidence>
<dbReference type="RefSeq" id="WP_246121706.1">
    <property type="nucleotide sequence ID" value="NZ_VFPH01000001.1"/>
</dbReference>
<dbReference type="Proteomes" id="UP000319818">
    <property type="component" value="Unassembled WGS sequence"/>
</dbReference>
<feature type="compositionally biased region" description="Basic residues" evidence="1">
    <location>
        <begin position="231"/>
        <end position="240"/>
    </location>
</feature>
<feature type="region of interest" description="Disordered" evidence="1">
    <location>
        <begin position="231"/>
        <end position="252"/>
    </location>
</feature>
<keyword evidence="3" id="KW-1185">Reference proteome</keyword>